<proteinExistence type="predicted"/>
<organism evidence="1 2">
    <name type="scientific">Sphingopyxis macrogoltabida</name>
    <name type="common">Sphingomonas macrogoltabidus</name>
    <dbReference type="NCBI Taxonomy" id="33050"/>
    <lineage>
        <taxon>Bacteria</taxon>
        <taxon>Pseudomonadati</taxon>
        <taxon>Pseudomonadota</taxon>
        <taxon>Alphaproteobacteria</taxon>
        <taxon>Sphingomonadales</taxon>
        <taxon>Sphingomonadaceae</taxon>
        <taxon>Sphingopyxis</taxon>
    </lineage>
</organism>
<reference evidence="1 2" key="1">
    <citation type="submission" date="2017-08" db="EMBL/GenBank/DDBJ databases">
        <title>Infants hospitalized years apart are colonized by the same room-sourced microbial strains.</title>
        <authorList>
            <person name="Brooks B."/>
            <person name="Olm M.R."/>
            <person name="Firek B.A."/>
            <person name="Baker R."/>
            <person name="Thomas B.C."/>
            <person name="Morowitz M.J."/>
            <person name="Banfield J.F."/>
        </authorList>
    </citation>
    <scope>NUCLEOTIDE SEQUENCE [LARGE SCALE GENOMIC DNA]</scope>
    <source>
        <strain evidence="1">S2_005_003_R2_47</strain>
    </source>
</reference>
<sequence length="304" mass="31880">MTESSSLPDRESPSSTLSARLRELGAFLSAPSSGGLTEQQRALSLGVARRLIVDAARRVDPAIDTGRLWDAWLANGIPGAERIAALCFGRGEEHRWRDQSARRAGRLPVKDAGTDAIADPAAMVNEIPTPLERAELALRIADRRRFDARGNPAVAIADVDPDILSGLMLDIAAWRLLDGAEGAEDAAMAKALGDAVRAALADQPREDGIDAAGAALHSLLTSEGRVTDAAADAIERHDWPTLAALAAAAHRRRHDAMMLALLTAEAASLPALLAPLRLDHAALAPLEASLAMLPARAVGGDGTP</sequence>
<comment type="caution">
    <text evidence="1">The sequence shown here is derived from an EMBL/GenBank/DDBJ whole genome shotgun (WGS) entry which is preliminary data.</text>
</comment>
<evidence type="ECO:0000313" key="2">
    <source>
        <dbReference type="Proteomes" id="UP000248597"/>
    </source>
</evidence>
<protein>
    <recommendedName>
        <fullName evidence="3">DUF2336 domain-containing protein</fullName>
    </recommendedName>
</protein>
<evidence type="ECO:0000313" key="1">
    <source>
        <dbReference type="EMBL" id="PZQ21414.1"/>
    </source>
</evidence>
<gene>
    <name evidence="1" type="ORF">DI569_12095</name>
</gene>
<dbReference type="AlphaFoldDB" id="A0A2W5KZH8"/>
<dbReference type="EMBL" id="QFPJ01000030">
    <property type="protein sequence ID" value="PZQ21414.1"/>
    <property type="molecule type" value="Genomic_DNA"/>
</dbReference>
<name>A0A2W5KZH8_SPHMC</name>
<dbReference type="Proteomes" id="UP000248597">
    <property type="component" value="Unassembled WGS sequence"/>
</dbReference>
<accession>A0A2W5KZH8</accession>
<evidence type="ECO:0008006" key="3">
    <source>
        <dbReference type="Google" id="ProtNLM"/>
    </source>
</evidence>